<sequence>MSLPIEESPYPSYAYSKLGFAYVTPLGFTEQVISHRSAWKPWASAVNYMVGIAPVVYWVFQVHSTSLFADKPNTTPSHDSNTGPAATGRSEMVSTSG</sequence>
<keyword evidence="2" id="KW-1185">Reference proteome</keyword>
<comment type="caution">
    <text evidence="1">The sequence shown here is derived from an EMBL/GenBank/DDBJ whole genome shotgun (WGS) entry which is preliminary data.</text>
</comment>
<evidence type="ECO:0000313" key="2">
    <source>
        <dbReference type="Proteomes" id="UP001165960"/>
    </source>
</evidence>
<name>A0ACC2U8Z7_9FUNG</name>
<organism evidence="1 2">
    <name type="scientific">Entomophthora muscae</name>
    <dbReference type="NCBI Taxonomy" id="34485"/>
    <lineage>
        <taxon>Eukaryota</taxon>
        <taxon>Fungi</taxon>
        <taxon>Fungi incertae sedis</taxon>
        <taxon>Zoopagomycota</taxon>
        <taxon>Entomophthoromycotina</taxon>
        <taxon>Entomophthoromycetes</taxon>
        <taxon>Entomophthorales</taxon>
        <taxon>Entomophthoraceae</taxon>
        <taxon>Entomophthora</taxon>
    </lineage>
</organism>
<dbReference type="EMBL" id="QTSX02001048">
    <property type="protein sequence ID" value="KAJ9083293.1"/>
    <property type="molecule type" value="Genomic_DNA"/>
</dbReference>
<accession>A0ACC2U8Z7</accession>
<reference evidence="1" key="1">
    <citation type="submission" date="2022-04" db="EMBL/GenBank/DDBJ databases">
        <title>Genome of the entomopathogenic fungus Entomophthora muscae.</title>
        <authorList>
            <person name="Elya C."/>
            <person name="Lovett B.R."/>
            <person name="Lee E."/>
            <person name="Macias A.M."/>
            <person name="Hajek A.E."/>
            <person name="De Bivort B.L."/>
            <person name="Kasson M.T."/>
            <person name="De Fine Licht H.H."/>
            <person name="Stajich J.E."/>
        </authorList>
    </citation>
    <scope>NUCLEOTIDE SEQUENCE</scope>
    <source>
        <strain evidence="1">Berkeley</strain>
    </source>
</reference>
<evidence type="ECO:0000313" key="1">
    <source>
        <dbReference type="EMBL" id="KAJ9083293.1"/>
    </source>
</evidence>
<protein>
    <submittedName>
        <fullName evidence="1">Uncharacterized protein</fullName>
    </submittedName>
</protein>
<gene>
    <name evidence="1" type="ORF">DSO57_1036148</name>
</gene>
<proteinExistence type="predicted"/>
<dbReference type="Proteomes" id="UP001165960">
    <property type="component" value="Unassembled WGS sequence"/>
</dbReference>